<gene>
    <name evidence="3" type="ORF">PHAECO_LOCUS8559</name>
</gene>
<reference evidence="3" key="1">
    <citation type="submission" date="2022-01" db="EMBL/GenBank/DDBJ databases">
        <authorList>
            <person name="King R."/>
        </authorList>
    </citation>
    <scope>NUCLEOTIDE SEQUENCE</scope>
</reference>
<comment type="similarity">
    <text evidence="1">Belongs to the GMC oxidoreductase family.</text>
</comment>
<name>A0A9N9SI19_PHACE</name>
<dbReference type="EMBL" id="OU896710">
    <property type="protein sequence ID" value="CAG9820547.1"/>
    <property type="molecule type" value="Genomic_DNA"/>
</dbReference>
<evidence type="ECO:0000259" key="2">
    <source>
        <dbReference type="Pfam" id="PF05199"/>
    </source>
</evidence>
<keyword evidence="4" id="KW-1185">Reference proteome</keyword>
<dbReference type="InterPro" id="IPR036188">
    <property type="entry name" value="FAD/NAD-bd_sf"/>
</dbReference>
<sequence length="285" mass="32059">MYDHILFPGLNFLLNESIVINQEEALSDLENFVRIENGEGVFSTVMGGLEALAFLKTNVSNDSESSLPDIELLLFSGGISNDKGLIFKKMFSISDEIYERIWRPLENKNVLQIFPILLHPKSVGHLKLKSKNPFHWPKFFMHFLSDEGDQDIRTLLSGIREAQKIIESPSLRRYGATLVRTPIPRCAPLEFDSDDYWTCAIRHLSATLGDQTSTCKMGPNNDPEAVVDPRLRVYGTTNLRVADASVFPAPIAAHNAGPAYMIGEKAADMIKEEHKNEILSRKDIR</sequence>
<dbReference type="Gene3D" id="3.50.50.60">
    <property type="entry name" value="FAD/NAD(P)-binding domain"/>
    <property type="match status" value="1"/>
</dbReference>
<dbReference type="InterPro" id="IPR007867">
    <property type="entry name" value="GMC_OxRtase_C"/>
</dbReference>
<feature type="domain" description="Glucose-methanol-choline oxidoreductase C-terminal" evidence="2">
    <location>
        <begin position="120"/>
        <end position="263"/>
    </location>
</feature>
<protein>
    <recommendedName>
        <fullName evidence="2">Glucose-methanol-choline oxidoreductase C-terminal domain-containing protein</fullName>
    </recommendedName>
</protein>
<evidence type="ECO:0000256" key="1">
    <source>
        <dbReference type="ARBA" id="ARBA00010790"/>
    </source>
</evidence>
<dbReference type="Pfam" id="PF05199">
    <property type="entry name" value="GMC_oxred_C"/>
    <property type="match status" value="1"/>
</dbReference>
<accession>A0A9N9SI19</accession>
<dbReference type="GO" id="GO:0016614">
    <property type="term" value="F:oxidoreductase activity, acting on CH-OH group of donors"/>
    <property type="evidence" value="ECO:0007669"/>
    <property type="project" value="InterPro"/>
</dbReference>
<organism evidence="3 4">
    <name type="scientific">Phaedon cochleariae</name>
    <name type="common">Mustard beetle</name>
    <dbReference type="NCBI Taxonomy" id="80249"/>
    <lineage>
        <taxon>Eukaryota</taxon>
        <taxon>Metazoa</taxon>
        <taxon>Ecdysozoa</taxon>
        <taxon>Arthropoda</taxon>
        <taxon>Hexapoda</taxon>
        <taxon>Insecta</taxon>
        <taxon>Pterygota</taxon>
        <taxon>Neoptera</taxon>
        <taxon>Endopterygota</taxon>
        <taxon>Coleoptera</taxon>
        <taxon>Polyphaga</taxon>
        <taxon>Cucujiformia</taxon>
        <taxon>Chrysomeloidea</taxon>
        <taxon>Chrysomelidae</taxon>
        <taxon>Chrysomelinae</taxon>
        <taxon>Chrysomelini</taxon>
        <taxon>Phaedon</taxon>
    </lineage>
</organism>
<dbReference type="InterPro" id="IPR012132">
    <property type="entry name" value="GMC_OxRdtase"/>
</dbReference>
<dbReference type="GO" id="GO:0050660">
    <property type="term" value="F:flavin adenine dinucleotide binding"/>
    <property type="evidence" value="ECO:0007669"/>
    <property type="project" value="InterPro"/>
</dbReference>
<dbReference type="OrthoDB" id="269227at2759"/>
<evidence type="ECO:0000313" key="3">
    <source>
        <dbReference type="EMBL" id="CAG9820547.1"/>
    </source>
</evidence>
<dbReference type="SUPFAM" id="SSF54373">
    <property type="entry name" value="FAD-linked reductases, C-terminal domain"/>
    <property type="match status" value="1"/>
</dbReference>
<reference evidence="3" key="2">
    <citation type="submission" date="2022-10" db="EMBL/GenBank/DDBJ databases">
        <authorList>
            <consortium name="ENA_rothamsted_submissions"/>
            <consortium name="culmorum"/>
            <person name="King R."/>
        </authorList>
    </citation>
    <scope>NUCLEOTIDE SEQUENCE</scope>
</reference>
<dbReference type="PANTHER" id="PTHR11552">
    <property type="entry name" value="GLUCOSE-METHANOL-CHOLINE GMC OXIDOREDUCTASE"/>
    <property type="match status" value="1"/>
</dbReference>
<proteinExistence type="inferred from homology"/>
<evidence type="ECO:0000313" key="4">
    <source>
        <dbReference type="Proteomes" id="UP001153737"/>
    </source>
</evidence>
<dbReference type="SUPFAM" id="SSF51905">
    <property type="entry name" value="FAD/NAD(P)-binding domain"/>
    <property type="match status" value="1"/>
</dbReference>
<dbReference type="AlphaFoldDB" id="A0A9N9SI19"/>
<dbReference type="Proteomes" id="UP001153737">
    <property type="component" value="Chromosome 4"/>
</dbReference>
<dbReference type="Gene3D" id="3.30.560.10">
    <property type="entry name" value="Glucose Oxidase, domain 3"/>
    <property type="match status" value="1"/>
</dbReference>
<dbReference type="PANTHER" id="PTHR11552:SF208">
    <property type="entry name" value="RE36204P-RELATED"/>
    <property type="match status" value="1"/>
</dbReference>